<dbReference type="Proteomes" id="UP000428803">
    <property type="component" value="Chromosome"/>
</dbReference>
<organism evidence="2 3">
    <name type="scientific">Sphingorhabdus lacus</name>
    <dbReference type="NCBI Taxonomy" id="392610"/>
    <lineage>
        <taxon>Bacteria</taxon>
        <taxon>Pseudomonadati</taxon>
        <taxon>Pseudomonadota</taxon>
        <taxon>Alphaproteobacteria</taxon>
        <taxon>Sphingomonadales</taxon>
        <taxon>Sphingomonadaceae</taxon>
        <taxon>Sphingorhabdus</taxon>
    </lineage>
</organism>
<evidence type="ECO:0000259" key="1">
    <source>
        <dbReference type="Pfam" id="PF03358"/>
    </source>
</evidence>
<gene>
    <name evidence="2" type="ORF">EUU25_11975</name>
</gene>
<dbReference type="GO" id="GO:0016491">
    <property type="term" value="F:oxidoreductase activity"/>
    <property type="evidence" value="ECO:0007669"/>
    <property type="project" value="InterPro"/>
</dbReference>
<dbReference type="InterPro" id="IPR005025">
    <property type="entry name" value="FMN_Rdtase-like_dom"/>
</dbReference>
<name>A0A6I6L636_9SPHN</name>
<evidence type="ECO:0000313" key="3">
    <source>
        <dbReference type="Proteomes" id="UP000428803"/>
    </source>
</evidence>
<sequence length="163" mass="17331">MKELLIVWHSMTGGSRALAKAAAQGAEDEGAVKVSCVSAEQANPLDMLGAHGYLFVFPENLAAISGVMKAFFDRCYYPCLGRIEGRPYAMIICAGSDGSNAARQAERIATGWRLRKIAEPLIICTHAQTETAIMASKTIGEEGLEQARQTGAHLAAGMALGIF</sequence>
<dbReference type="SUPFAM" id="SSF52218">
    <property type="entry name" value="Flavoproteins"/>
    <property type="match status" value="1"/>
</dbReference>
<protein>
    <submittedName>
        <fullName evidence="2">Flavodoxin family protein</fullName>
    </submittedName>
</protein>
<dbReference type="EMBL" id="CP035733">
    <property type="protein sequence ID" value="QGY81269.1"/>
    <property type="molecule type" value="Genomic_DNA"/>
</dbReference>
<dbReference type="AlphaFoldDB" id="A0A6I6L636"/>
<dbReference type="OrthoDB" id="5736081at2"/>
<evidence type="ECO:0000313" key="2">
    <source>
        <dbReference type="EMBL" id="QGY81269.1"/>
    </source>
</evidence>
<dbReference type="InterPro" id="IPR029039">
    <property type="entry name" value="Flavoprotein-like_sf"/>
</dbReference>
<feature type="domain" description="NADPH-dependent FMN reductase-like" evidence="1">
    <location>
        <begin position="47"/>
        <end position="110"/>
    </location>
</feature>
<proteinExistence type="predicted"/>
<dbReference type="RefSeq" id="WP_158901278.1">
    <property type="nucleotide sequence ID" value="NZ_CP035733.1"/>
</dbReference>
<dbReference type="KEGG" id="slaa:EUU25_11975"/>
<accession>A0A6I6L636</accession>
<reference evidence="3" key="1">
    <citation type="submission" date="2019-01" db="EMBL/GenBank/DDBJ databases">
        <title>Sphingorhabdus lacus sp.nov., isolated from an oligotrophic freshwater lake.</title>
        <authorList>
            <person name="Park M."/>
        </authorList>
    </citation>
    <scope>NUCLEOTIDE SEQUENCE [LARGE SCALE GENOMIC DNA]</scope>
    <source>
        <strain evidence="3">IMCC1753</strain>
    </source>
</reference>
<keyword evidence="3" id="KW-1185">Reference proteome</keyword>
<dbReference type="Pfam" id="PF03358">
    <property type="entry name" value="FMN_red"/>
    <property type="match status" value="1"/>
</dbReference>
<dbReference type="Gene3D" id="3.40.50.360">
    <property type="match status" value="1"/>
</dbReference>